<gene>
    <name evidence="2" type="ORF">FCM35_KLT20920</name>
</gene>
<evidence type="ECO:0000313" key="3">
    <source>
        <dbReference type="Proteomes" id="UP000623129"/>
    </source>
</evidence>
<comment type="caution">
    <text evidence="2">The sequence shown here is derived from an EMBL/GenBank/DDBJ whole genome shotgun (WGS) entry which is preliminary data.</text>
</comment>
<dbReference type="EMBL" id="SWLB01000009">
    <property type="protein sequence ID" value="KAF3334316.1"/>
    <property type="molecule type" value="Genomic_DNA"/>
</dbReference>
<evidence type="ECO:0000256" key="1">
    <source>
        <dbReference type="SAM" id="SignalP"/>
    </source>
</evidence>
<organism evidence="2 3">
    <name type="scientific">Carex littledalei</name>
    <dbReference type="NCBI Taxonomy" id="544730"/>
    <lineage>
        <taxon>Eukaryota</taxon>
        <taxon>Viridiplantae</taxon>
        <taxon>Streptophyta</taxon>
        <taxon>Embryophyta</taxon>
        <taxon>Tracheophyta</taxon>
        <taxon>Spermatophyta</taxon>
        <taxon>Magnoliopsida</taxon>
        <taxon>Liliopsida</taxon>
        <taxon>Poales</taxon>
        <taxon>Cyperaceae</taxon>
        <taxon>Cyperoideae</taxon>
        <taxon>Cariceae</taxon>
        <taxon>Carex</taxon>
        <taxon>Carex subgen. Euthyceras</taxon>
    </lineage>
</organism>
<dbReference type="Proteomes" id="UP000623129">
    <property type="component" value="Unassembled WGS sequence"/>
</dbReference>
<keyword evidence="3" id="KW-1185">Reference proteome</keyword>
<reference evidence="2" key="1">
    <citation type="submission" date="2020-01" db="EMBL/GenBank/DDBJ databases">
        <title>Genome sequence of Kobresia littledalei, the first chromosome-level genome in the family Cyperaceae.</title>
        <authorList>
            <person name="Qu G."/>
        </authorList>
    </citation>
    <scope>NUCLEOTIDE SEQUENCE</scope>
    <source>
        <strain evidence="2">C.B.Clarke</strain>
        <tissue evidence="2">Leaf</tissue>
    </source>
</reference>
<feature type="signal peptide" evidence="1">
    <location>
        <begin position="1"/>
        <end position="22"/>
    </location>
</feature>
<dbReference type="InterPro" id="IPR038974">
    <property type="entry name" value="CIF1/2"/>
</dbReference>
<protein>
    <submittedName>
        <fullName evidence="2">Uncharacterized protein</fullName>
    </submittedName>
</protein>
<accession>A0A833VCT7</accession>
<evidence type="ECO:0000313" key="2">
    <source>
        <dbReference type="EMBL" id="KAF3334316.1"/>
    </source>
</evidence>
<dbReference type="PANTHER" id="PTHR35290">
    <property type="entry name" value="PROTEIN CASPARIAN STRIP INTEGRITY FACTOR 1-RELATED"/>
    <property type="match status" value="1"/>
</dbReference>
<dbReference type="OrthoDB" id="1936508at2759"/>
<feature type="chain" id="PRO_5032820366" evidence="1">
    <location>
        <begin position="23"/>
        <end position="241"/>
    </location>
</feature>
<sequence length="241" mass="25605">MELKKSALFLLILASLLSASIATGRYRNLINQVPEGQTMTEDTKDAELDEDAVRARILMAKTNDYGWYDPAPAFSRPHFKRIPNYVISVLLKDKEVDLEGIEVEELNDEDAWEDYLQQISMGAGPSSTDMPFVPHFTDSNLGIQAAASVAIGTAETHSSSKAAETQLAEPIVHTEVETGTIPVTGDIPVPTSTEAPVATDTIENITAGVTNPGTDGIGPGTDATPAINPGVVLVVSSSCHA</sequence>
<dbReference type="AlphaFoldDB" id="A0A833VCT7"/>
<proteinExistence type="predicted"/>
<name>A0A833VCT7_9POAL</name>
<keyword evidence="1" id="KW-0732">Signal</keyword>
<dbReference type="PANTHER" id="PTHR35290:SF2">
    <property type="entry name" value="PROTEIN CASPARIAN STRIP INTEGRITY FACTOR 1"/>
    <property type="match status" value="1"/>
</dbReference>